<protein>
    <submittedName>
        <fullName evidence="1">Uncharacterized protein</fullName>
    </submittedName>
</protein>
<proteinExistence type="predicted"/>
<reference evidence="1" key="1">
    <citation type="submission" date="2019-08" db="EMBL/GenBank/DDBJ databases">
        <authorList>
            <person name="Kucharzyk K."/>
            <person name="Murdoch R.W."/>
            <person name="Higgins S."/>
            <person name="Loffler F."/>
        </authorList>
    </citation>
    <scope>NUCLEOTIDE SEQUENCE</scope>
</reference>
<accession>A0A645IB98</accession>
<sequence length="41" mass="4664">MELHVINDISVKNIIVAHEHDAVRPKILVFIMVSNSTCTKF</sequence>
<comment type="caution">
    <text evidence="1">The sequence shown here is derived from an EMBL/GenBank/DDBJ whole genome shotgun (WGS) entry which is preliminary data.</text>
</comment>
<name>A0A645IB98_9ZZZZ</name>
<dbReference type="EMBL" id="VSSQ01104009">
    <property type="protein sequence ID" value="MPN44693.1"/>
    <property type="molecule type" value="Genomic_DNA"/>
</dbReference>
<organism evidence="1">
    <name type="scientific">bioreactor metagenome</name>
    <dbReference type="NCBI Taxonomy" id="1076179"/>
    <lineage>
        <taxon>unclassified sequences</taxon>
        <taxon>metagenomes</taxon>
        <taxon>ecological metagenomes</taxon>
    </lineage>
</organism>
<dbReference type="AlphaFoldDB" id="A0A645IB98"/>
<evidence type="ECO:0000313" key="1">
    <source>
        <dbReference type="EMBL" id="MPN44693.1"/>
    </source>
</evidence>
<gene>
    <name evidence="1" type="ORF">SDC9_192258</name>
</gene>